<dbReference type="HOGENOM" id="CLU_025996_4_4_10"/>
<dbReference type="InterPro" id="IPR029044">
    <property type="entry name" value="Nucleotide-diphossugar_trans"/>
</dbReference>
<dbReference type="Proteomes" id="UP000006694">
    <property type="component" value="Chromosome"/>
</dbReference>
<dbReference type="PANTHER" id="PTHR22916">
    <property type="entry name" value="GLYCOSYLTRANSFERASE"/>
    <property type="match status" value="1"/>
</dbReference>
<evidence type="ECO:0000313" key="2">
    <source>
        <dbReference type="EMBL" id="ABQ03354.1"/>
    </source>
</evidence>
<dbReference type="KEGG" id="fjo:Fjoh_0318"/>
<reference evidence="2 3" key="1">
    <citation type="journal article" date="2009" name="Appl. Environ. Microbiol.">
        <title>Novel features of the polysaccharide-digesting gliding bacterium Flavobacterium johnsoniae as revealed by genome sequence analysis.</title>
        <authorList>
            <person name="McBride M.J."/>
            <person name="Xie G."/>
            <person name="Martens E.C."/>
            <person name="Lapidus A."/>
            <person name="Henrissat B."/>
            <person name="Rhodes R.G."/>
            <person name="Goltsman E."/>
            <person name="Wang W."/>
            <person name="Xu J."/>
            <person name="Hunnicutt D.W."/>
            <person name="Staroscik A.M."/>
            <person name="Hoover T.R."/>
            <person name="Cheng Y.Q."/>
            <person name="Stein J.L."/>
        </authorList>
    </citation>
    <scope>NUCLEOTIDE SEQUENCE [LARGE SCALE GENOMIC DNA]</scope>
    <source>
        <strain evidence="3">ATCC 17061 / DSM 2064 / JCM 8514 / BCRC 14874 / CCUG 350202 / NBRC 14942 / NCIMB 11054 / UW101</strain>
    </source>
</reference>
<dbReference type="STRING" id="376686.Fjoh_0318"/>
<evidence type="ECO:0000259" key="1">
    <source>
        <dbReference type="Pfam" id="PF00535"/>
    </source>
</evidence>
<dbReference type="EMBL" id="CP000685">
    <property type="protein sequence ID" value="ABQ03354.1"/>
    <property type="molecule type" value="Genomic_DNA"/>
</dbReference>
<sequence length="285" mass="33781">MQSDNSLFLAIYMITYNHGAFIEETIESLMNQNTSFKYKLFIGEDLSSDNTRAICLKLKEKYPNKIDLFLNTQNLGPNLNAKQIFKACFESGAKYIALCEGDDYWTDKLKLQKQVDFLEANPDYVICYHKVKVLRNGILEEDSITRKAPETTTIKDLAKGNYLHTCSVVFRNKLFEKFPSYFHKSPIGDYFLHMLNARYGKIKFIDEYMGVYRLHETSVWSSKTQVKREQIWLKFLKNIRKNFDKEVQNILDDQIKQYKILRNKRRVARLKKVIKRFLFLKEIKK</sequence>
<name>A5FN69_FLAJ1</name>
<accession>A5FN69</accession>
<dbReference type="eggNOG" id="COG0463">
    <property type="taxonomic scope" value="Bacteria"/>
</dbReference>
<dbReference type="CAZy" id="GT2">
    <property type="family name" value="Glycosyltransferase Family 2"/>
</dbReference>
<evidence type="ECO:0000313" key="3">
    <source>
        <dbReference type="Proteomes" id="UP000006694"/>
    </source>
</evidence>
<protein>
    <submittedName>
        <fullName evidence="2">Candidate beta-D-/alpha-L glycosyltransferase Glycosyltransferase family 2</fullName>
    </submittedName>
</protein>
<dbReference type="AlphaFoldDB" id="A5FN69"/>
<keyword evidence="3" id="KW-1185">Reference proteome</keyword>
<organism evidence="2 3">
    <name type="scientific">Flavobacterium johnsoniae (strain ATCC 17061 / DSM 2064 / JCM 8514 / BCRC 14874 / CCUG 350202 / NBRC 14942 / NCIMB 11054 / UW101)</name>
    <name type="common">Cytophaga johnsonae</name>
    <dbReference type="NCBI Taxonomy" id="376686"/>
    <lineage>
        <taxon>Bacteria</taxon>
        <taxon>Pseudomonadati</taxon>
        <taxon>Bacteroidota</taxon>
        <taxon>Flavobacteriia</taxon>
        <taxon>Flavobacteriales</taxon>
        <taxon>Flavobacteriaceae</taxon>
        <taxon>Flavobacterium</taxon>
    </lineage>
</organism>
<gene>
    <name evidence="2" type="ordered locus">Fjoh_0318</name>
</gene>
<feature type="domain" description="Glycosyltransferase 2-like" evidence="1">
    <location>
        <begin position="11"/>
        <end position="173"/>
    </location>
</feature>
<dbReference type="Gene3D" id="3.90.550.10">
    <property type="entry name" value="Spore Coat Polysaccharide Biosynthesis Protein SpsA, Chain A"/>
    <property type="match status" value="1"/>
</dbReference>
<dbReference type="GO" id="GO:0016758">
    <property type="term" value="F:hexosyltransferase activity"/>
    <property type="evidence" value="ECO:0007669"/>
    <property type="project" value="UniProtKB-ARBA"/>
</dbReference>
<dbReference type="InterPro" id="IPR001173">
    <property type="entry name" value="Glyco_trans_2-like"/>
</dbReference>
<proteinExistence type="predicted"/>
<dbReference type="Pfam" id="PF00535">
    <property type="entry name" value="Glycos_transf_2"/>
    <property type="match status" value="1"/>
</dbReference>
<dbReference type="SUPFAM" id="SSF53448">
    <property type="entry name" value="Nucleotide-diphospho-sugar transferases"/>
    <property type="match status" value="1"/>
</dbReference>
<dbReference type="PANTHER" id="PTHR22916:SF3">
    <property type="entry name" value="UDP-GLCNAC:BETAGAL BETA-1,3-N-ACETYLGLUCOSAMINYLTRANSFERASE-LIKE PROTEIN 1"/>
    <property type="match status" value="1"/>
</dbReference>